<keyword evidence="10" id="KW-0449">Lipoprotein</keyword>
<accession>A0A6G9D4V4</accession>
<dbReference type="GO" id="GO:0016410">
    <property type="term" value="F:N-acyltransferase activity"/>
    <property type="evidence" value="ECO:0007669"/>
    <property type="project" value="UniProtKB-UniRule"/>
</dbReference>
<dbReference type="PANTHER" id="PTHR38686">
    <property type="entry name" value="APOLIPOPROTEIN N-ACYLTRANSFERASE"/>
    <property type="match status" value="1"/>
</dbReference>
<gene>
    <name evidence="8 10" type="primary">lnt</name>
    <name evidence="10" type="ORF">HBA49_00195</name>
</gene>
<dbReference type="PROSITE" id="PS50263">
    <property type="entry name" value="CN_HYDROLASE"/>
    <property type="match status" value="1"/>
</dbReference>
<dbReference type="GeneID" id="84573857"/>
<comment type="function">
    <text evidence="8">Catalyzes the phospholipid dependent N-acylation of the N-terminal cysteine of apolipoprotein, the last step in lipoprotein maturation.</text>
</comment>
<dbReference type="InterPro" id="IPR003010">
    <property type="entry name" value="C-N_Hydrolase"/>
</dbReference>
<comment type="catalytic activity">
    <reaction evidence="8">
        <text>N-terminal S-1,2-diacyl-sn-glyceryl-L-cysteinyl-[lipoprotein] + a glycerophospholipid = N-acyl-S-1,2-diacyl-sn-glyceryl-L-cysteinyl-[lipoprotein] + a 2-acyl-sn-glycero-3-phospholipid + H(+)</text>
        <dbReference type="Rhea" id="RHEA:48228"/>
        <dbReference type="Rhea" id="RHEA-COMP:14681"/>
        <dbReference type="Rhea" id="RHEA-COMP:14684"/>
        <dbReference type="ChEBI" id="CHEBI:15378"/>
        <dbReference type="ChEBI" id="CHEBI:136912"/>
        <dbReference type="ChEBI" id="CHEBI:140656"/>
        <dbReference type="ChEBI" id="CHEBI:140657"/>
        <dbReference type="ChEBI" id="CHEBI:140660"/>
        <dbReference type="EC" id="2.3.1.269"/>
    </reaction>
</comment>
<keyword evidence="2 8" id="KW-1003">Cell membrane</keyword>
<keyword evidence="5 8" id="KW-1133">Transmembrane helix</keyword>
<dbReference type="EMBL" id="CP050134">
    <property type="protein sequence ID" value="QIP44122.1"/>
    <property type="molecule type" value="Genomic_DNA"/>
</dbReference>
<feature type="transmembrane region" description="Helical" evidence="8">
    <location>
        <begin position="113"/>
        <end position="137"/>
    </location>
</feature>
<feature type="domain" description="CN hydrolase" evidence="9">
    <location>
        <begin position="209"/>
        <end position="454"/>
    </location>
</feature>
<organism evidence="10">
    <name type="scientific">Corynebacterium matruchotii</name>
    <dbReference type="NCBI Taxonomy" id="43768"/>
    <lineage>
        <taxon>Bacteria</taxon>
        <taxon>Bacillati</taxon>
        <taxon>Actinomycetota</taxon>
        <taxon>Actinomycetes</taxon>
        <taxon>Mycobacteriales</taxon>
        <taxon>Corynebacteriaceae</taxon>
        <taxon>Corynebacterium</taxon>
    </lineage>
</organism>
<dbReference type="InterPro" id="IPR045378">
    <property type="entry name" value="LNT_N"/>
</dbReference>
<feature type="transmembrane region" description="Helical" evidence="8">
    <location>
        <begin position="464"/>
        <end position="485"/>
    </location>
</feature>
<dbReference type="NCBIfam" id="TIGR00546">
    <property type="entry name" value="lnt"/>
    <property type="match status" value="1"/>
</dbReference>
<dbReference type="GO" id="GO:0005886">
    <property type="term" value="C:plasma membrane"/>
    <property type="evidence" value="ECO:0007669"/>
    <property type="project" value="UniProtKB-SubCell"/>
</dbReference>
<evidence type="ECO:0000256" key="4">
    <source>
        <dbReference type="ARBA" id="ARBA00022692"/>
    </source>
</evidence>
<dbReference type="CDD" id="cd07571">
    <property type="entry name" value="ALP_N-acyl_transferase"/>
    <property type="match status" value="1"/>
</dbReference>
<evidence type="ECO:0000259" key="9">
    <source>
        <dbReference type="PROSITE" id="PS50263"/>
    </source>
</evidence>
<dbReference type="Pfam" id="PF00795">
    <property type="entry name" value="CN_hydrolase"/>
    <property type="match status" value="1"/>
</dbReference>
<dbReference type="PANTHER" id="PTHR38686:SF1">
    <property type="entry name" value="APOLIPOPROTEIN N-ACYLTRANSFERASE"/>
    <property type="match status" value="1"/>
</dbReference>
<evidence type="ECO:0000313" key="10">
    <source>
        <dbReference type="EMBL" id="QIP44122.1"/>
    </source>
</evidence>
<dbReference type="EC" id="2.3.1.269" evidence="8"/>
<evidence type="ECO:0000256" key="1">
    <source>
        <dbReference type="ARBA" id="ARBA00004651"/>
    </source>
</evidence>
<dbReference type="InterPro" id="IPR036526">
    <property type="entry name" value="C-N_Hydrolase_sf"/>
</dbReference>
<feature type="transmembrane region" description="Helical" evidence="8">
    <location>
        <begin position="183"/>
        <end position="201"/>
    </location>
</feature>
<comment type="similarity">
    <text evidence="8">Belongs to the CN hydrolase family. Apolipoprotein N-acyltransferase subfamily.</text>
</comment>
<dbReference type="Gene3D" id="3.60.110.10">
    <property type="entry name" value="Carbon-nitrogen hydrolase"/>
    <property type="match status" value="1"/>
</dbReference>
<feature type="transmembrane region" description="Helical" evidence="8">
    <location>
        <begin position="82"/>
        <end position="106"/>
    </location>
</feature>
<comment type="pathway">
    <text evidence="8">Protein modification; lipoprotein biosynthesis (N-acyl transfer).</text>
</comment>
<feature type="transmembrane region" description="Helical" evidence="8">
    <location>
        <begin position="55"/>
        <end position="76"/>
    </location>
</feature>
<dbReference type="InterPro" id="IPR004563">
    <property type="entry name" value="Apolipo_AcylTrfase"/>
</dbReference>
<comment type="subcellular location">
    <subcellularLocation>
        <location evidence="1 8">Cell membrane</location>
        <topology evidence="1 8">Multi-pass membrane protein</topology>
    </subcellularLocation>
</comment>
<dbReference type="UniPathway" id="UPA00666"/>
<evidence type="ECO:0000256" key="5">
    <source>
        <dbReference type="ARBA" id="ARBA00022989"/>
    </source>
</evidence>
<dbReference type="Pfam" id="PF20154">
    <property type="entry name" value="LNT_N"/>
    <property type="match status" value="1"/>
</dbReference>
<dbReference type="RefSeq" id="WP_005526526.1">
    <property type="nucleotide sequence ID" value="NZ_CAUVEC010000013.1"/>
</dbReference>
<dbReference type="HAMAP" id="MF_01148">
    <property type="entry name" value="Lnt"/>
    <property type="match status" value="1"/>
</dbReference>
<proteinExistence type="inferred from homology"/>
<evidence type="ECO:0000256" key="8">
    <source>
        <dbReference type="HAMAP-Rule" id="MF_01148"/>
    </source>
</evidence>
<dbReference type="SUPFAM" id="SSF56317">
    <property type="entry name" value="Carbon-nitrogen hydrolase"/>
    <property type="match status" value="1"/>
</dbReference>
<evidence type="ECO:0000256" key="7">
    <source>
        <dbReference type="ARBA" id="ARBA00023315"/>
    </source>
</evidence>
<feature type="transmembrane region" description="Helical" evidence="8">
    <location>
        <begin position="25"/>
        <end position="43"/>
    </location>
</feature>
<name>A0A6G9D4V4_9CORY</name>
<keyword evidence="7 8" id="KW-0012">Acyltransferase</keyword>
<sequence length="495" mass="52034">MKFALVRLVGGMVAGGLVFLSYQPVGWWWAAIVGVALLFVVLAPWPRGGGPSLRLGAGIAVAHSLVLFLLLLPWIGSFVGTMPYVALAIWLSLYSVLLGVLGVAVARLRFGPLVFPLVFMAVEWLRSTVPFGGFAWVRLGWGQVGGPLQDVASVGGPALVSGVVVAVGCCVGAVALRRPVLPVAGLLGVVVLLAVGASVSLGSADVGSVRVAAIQGNVPRLGLEFNAQRRAVLANHVAETKKLAGSEPVDMVVWPENSADVSPFYDAQAADMVSEAVAAAGAPVLVGTITRDEVGLRNTMSVFNPGSGAGDFHYKRYLQPFGEYMPLRSFFRLFSEKVDWAGDFKPGVTSDPVRMGDVLVGVATCYEVAFDNAGREAVRRGAQILTTPTNNATFGFSDMTYQQLAMSRMLAIQTDRAVVVAATSGVSAMVHPDGSVSQETGIFTAATLRESLPLRESQTVAVRFGFVIEYVLVLAGWLVGAGAVIRARRSGGGFP</sequence>
<evidence type="ECO:0000256" key="3">
    <source>
        <dbReference type="ARBA" id="ARBA00022679"/>
    </source>
</evidence>
<dbReference type="GO" id="GO:0042158">
    <property type="term" value="P:lipoprotein biosynthetic process"/>
    <property type="evidence" value="ECO:0007669"/>
    <property type="project" value="UniProtKB-UniRule"/>
</dbReference>
<keyword evidence="4 8" id="KW-0812">Transmembrane</keyword>
<keyword evidence="3 8" id="KW-0808">Transferase</keyword>
<reference evidence="10" key="1">
    <citation type="submission" date="2020-03" db="EMBL/GenBank/DDBJ databases">
        <authorList>
            <person name="Johnston C.D."/>
            <person name="Cotton S.L."/>
            <person name="Dewhirst F.E."/>
        </authorList>
    </citation>
    <scope>NUCLEOTIDE SEQUENCE [LARGE SCALE GENOMIC DNA]</scope>
    <source>
        <strain evidence="10">ATCC 14266</strain>
    </source>
</reference>
<evidence type="ECO:0000256" key="2">
    <source>
        <dbReference type="ARBA" id="ARBA00022475"/>
    </source>
</evidence>
<keyword evidence="6 8" id="KW-0472">Membrane</keyword>
<dbReference type="AlphaFoldDB" id="A0A6G9D4V4"/>
<evidence type="ECO:0000256" key="6">
    <source>
        <dbReference type="ARBA" id="ARBA00023136"/>
    </source>
</evidence>
<feature type="transmembrane region" description="Helical" evidence="8">
    <location>
        <begin position="157"/>
        <end position="176"/>
    </location>
</feature>
<protein>
    <recommendedName>
        <fullName evidence="8">Apolipoprotein N-acyltransferase</fullName>
        <shortName evidence="8">ALP N-acyltransferase</shortName>
        <ecNumber evidence="8">2.3.1.269</ecNumber>
    </recommendedName>
</protein>